<dbReference type="AlphaFoldDB" id="A0A1K1LNE6"/>
<evidence type="ECO:0000313" key="1">
    <source>
        <dbReference type="EMBL" id="SFW12379.1"/>
    </source>
</evidence>
<accession>A0A1K1LNE6</accession>
<dbReference type="CDD" id="cd00609">
    <property type="entry name" value="AAT_like"/>
    <property type="match status" value="1"/>
</dbReference>
<dbReference type="InterPro" id="IPR015422">
    <property type="entry name" value="PyrdxlP-dep_Trfase_small"/>
</dbReference>
<gene>
    <name evidence="1" type="ORF">SAMN02910280_0607</name>
</gene>
<name>A0A1K1LNE6_RUMFL</name>
<proteinExistence type="predicted"/>
<dbReference type="InterPro" id="IPR015421">
    <property type="entry name" value="PyrdxlP-dep_Trfase_major"/>
</dbReference>
<keyword evidence="1" id="KW-0808">Transferase</keyword>
<dbReference type="SUPFAM" id="SSF53383">
    <property type="entry name" value="PLP-dependent transferases"/>
    <property type="match status" value="1"/>
</dbReference>
<keyword evidence="1" id="KW-0238">DNA-binding</keyword>
<sequence length="424" mass="47155">MNLSQMTKEELASFKSENEKLYNDFKSQGLCLNMSRGNPCSEQLALSLDMLKAFDDGNFMSECGNDVRNYGVPDGIPEAKKLFSEMIGVNTDEIIIFGNSSLNAMFFAVQCAFNKGILGSKPWSEYDKVKFLCPVPGYDRHFKVTQFFGVEMINIPMTPTGPDMDMIEELVKNDETVKGIWCVPQYSNPDGICYSDETVKRFAALKPAAKDFRIFWDNAYCIHHLTDSPKYILNILDEAKKVGNENIVYVFGSTSKVTFPGAGVAVMGGSKENIDELKKYLGISIISHDKMNQLRHVKFFGTFKNMQEHMKKHMSIIAPKFNLVCDKLEKELAPLGIGQWTTPKGGYFISFNAPNGCAKRIVSLCSEAGVTLTGAGATFPYGIDPDDKNIRLAPTYPPIEDLSKAMDLFVICVKIAAAEKLLAE</sequence>
<dbReference type="PANTHER" id="PTHR43799:SF1">
    <property type="entry name" value="ASPARTATE AMINOTRANSFERASE"/>
    <property type="match status" value="1"/>
</dbReference>
<dbReference type="RefSeq" id="WP_072299021.1">
    <property type="nucleotide sequence ID" value="NZ_FPIP01000001.1"/>
</dbReference>
<dbReference type="InterPro" id="IPR015424">
    <property type="entry name" value="PyrdxlP-dep_Trfase"/>
</dbReference>
<dbReference type="PANTHER" id="PTHR43799">
    <property type="entry name" value="AMINOTRANSFERASE, PUTATIVE-RELATED"/>
    <property type="match status" value="1"/>
</dbReference>
<protein>
    <submittedName>
        <fullName evidence="1">DNA-binding transcriptional regulator, MocR family, contains an aminotransferase domain</fullName>
    </submittedName>
</protein>
<dbReference type="Proteomes" id="UP000183461">
    <property type="component" value="Unassembled WGS sequence"/>
</dbReference>
<dbReference type="Gene3D" id="3.90.1150.10">
    <property type="entry name" value="Aspartate Aminotransferase, domain 1"/>
    <property type="match status" value="1"/>
</dbReference>
<dbReference type="Pfam" id="PF12897">
    <property type="entry name" value="Asp_aminotransf"/>
    <property type="match status" value="1"/>
</dbReference>
<dbReference type="GO" id="GO:0003677">
    <property type="term" value="F:DNA binding"/>
    <property type="evidence" value="ECO:0007669"/>
    <property type="project" value="UniProtKB-KW"/>
</dbReference>
<reference evidence="1 2" key="1">
    <citation type="submission" date="2016-11" db="EMBL/GenBank/DDBJ databases">
        <authorList>
            <person name="Jaros S."/>
            <person name="Januszkiewicz K."/>
            <person name="Wedrychowicz H."/>
        </authorList>
    </citation>
    <scope>NUCLEOTIDE SEQUENCE [LARGE SCALE GENOMIC DNA]</scope>
    <source>
        <strain evidence="1 2">YL228</strain>
    </source>
</reference>
<dbReference type="GO" id="GO:0004069">
    <property type="term" value="F:L-aspartate:2-oxoglutarate aminotransferase activity"/>
    <property type="evidence" value="ECO:0007669"/>
    <property type="project" value="InterPro"/>
</dbReference>
<dbReference type="Gene3D" id="3.40.640.10">
    <property type="entry name" value="Type I PLP-dependent aspartate aminotransferase-like (Major domain)"/>
    <property type="match status" value="1"/>
</dbReference>
<keyword evidence="1" id="KW-0032">Aminotransferase</keyword>
<evidence type="ECO:0000313" key="2">
    <source>
        <dbReference type="Proteomes" id="UP000183461"/>
    </source>
</evidence>
<dbReference type="EMBL" id="FPIP01000001">
    <property type="protein sequence ID" value="SFW12379.1"/>
    <property type="molecule type" value="Genomic_DNA"/>
</dbReference>
<organism evidence="1 2">
    <name type="scientific">Ruminococcus flavefaciens</name>
    <dbReference type="NCBI Taxonomy" id="1265"/>
    <lineage>
        <taxon>Bacteria</taxon>
        <taxon>Bacillati</taxon>
        <taxon>Bacillota</taxon>
        <taxon>Clostridia</taxon>
        <taxon>Eubacteriales</taxon>
        <taxon>Oscillospiraceae</taxon>
        <taxon>Ruminococcus</taxon>
    </lineage>
</organism>
<dbReference type="InterPro" id="IPR024551">
    <property type="entry name" value="AspAT_Ic"/>
</dbReference>